<sequence length="563" mass="63026">MDLKWQMAMLSVRVHKFEQKAGRKIDFDKKESARFNKQKVRCYKCQQRGHFARECRSKGGNNKQRYSSFKIKEIGKKEEDSKALVTIDTLVDWTNHDSESDGVIAAKEFGMIAGWDSGDALKEGRPIFHRFANTDSMKVVPPPLTGDYTSLSDHTDLDESQIDKSSKVNTNDLSSSDSSVKSSEHKPNDSTTYTSTSSVSTYEVEVEIESNVETPIQEPIIIQDLPSFSCNSSDKNENTSRTSCNKNGYSNKKAAHFRKHASSVSKLCFVCGSGTHLIKDCNFIRNKWPVTPVPTGKPKVTPVSTGKPKVKPVPTGKPKVTPVPYGKPHVSTPVPTGRPKRPFPVPTDRGYAPSILSDGKLLLSPQQVVLGKHIEKVYTGYPRTIVDLIHLHTNDNVADLLTKALDEPRYVVPTGRVIVPTGRYIVPTGRVIVPTGRIVSPVPKVDDVSLVEGVFDGAFGGDGDVDFVIGEMVVSSSLLVKSTTIFLGGMIVCMIFFEGLEEEAWVKAIEVEKIKKMMMRMMKSMECLHARSHRNFHHHHHHHHHHRWDERRMVDRRRMKKSG</sequence>
<dbReference type="SUPFAM" id="SSF57756">
    <property type="entry name" value="Retrovirus zinc finger-like domains"/>
    <property type="match status" value="1"/>
</dbReference>
<dbReference type="EMBL" id="BKCJ010009800">
    <property type="protein sequence ID" value="GEU88677.1"/>
    <property type="molecule type" value="Genomic_DNA"/>
</dbReference>
<keyword evidence="1" id="KW-0863">Zinc-finger</keyword>
<dbReference type="SMART" id="SM00343">
    <property type="entry name" value="ZnF_C2HC"/>
    <property type="match status" value="2"/>
</dbReference>
<dbReference type="InterPro" id="IPR001878">
    <property type="entry name" value="Znf_CCHC"/>
</dbReference>
<accession>A0A6L2NSU2</accession>
<dbReference type="GO" id="GO:0008270">
    <property type="term" value="F:zinc ion binding"/>
    <property type="evidence" value="ECO:0007669"/>
    <property type="project" value="UniProtKB-KW"/>
</dbReference>
<dbReference type="Pfam" id="PF00098">
    <property type="entry name" value="zf-CCHC"/>
    <property type="match status" value="1"/>
</dbReference>
<keyword evidence="1" id="KW-0479">Metal-binding</keyword>
<feature type="region of interest" description="Disordered" evidence="2">
    <location>
        <begin position="227"/>
        <end position="248"/>
    </location>
</feature>
<evidence type="ECO:0000256" key="1">
    <source>
        <dbReference type="PROSITE-ProRule" id="PRU00047"/>
    </source>
</evidence>
<keyword evidence="1" id="KW-0862">Zinc</keyword>
<evidence type="ECO:0000313" key="4">
    <source>
        <dbReference type="EMBL" id="GEU88677.1"/>
    </source>
</evidence>
<proteinExistence type="predicted"/>
<feature type="region of interest" description="Disordered" evidence="2">
    <location>
        <begin position="139"/>
        <end position="198"/>
    </location>
</feature>
<reference evidence="4" key="1">
    <citation type="journal article" date="2019" name="Sci. Rep.">
        <title>Draft genome of Tanacetum cinerariifolium, the natural source of mosquito coil.</title>
        <authorList>
            <person name="Yamashiro T."/>
            <person name="Shiraishi A."/>
            <person name="Satake H."/>
            <person name="Nakayama K."/>
        </authorList>
    </citation>
    <scope>NUCLEOTIDE SEQUENCE</scope>
</reference>
<feature type="compositionally biased region" description="Low complexity" evidence="2">
    <location>
        <begin position="295"/>
        <end position="324"/>
    </location>
</feature>
<feature type="region of interest" description="Disordered" evidence="2">
    <location>
        <begin position="295"/>
        <end position="345"/>
    </location>
</feature>
<dbReference type="InterPro" id="IPR036875">
    <property type="entry name" value="Znf_CCHC_sf"/>
</dbReference>
<evidence type="ECO:0000259" key="3">
    <source>
        <dbReference type="PROSITE" id="PS50158"/>
    </source>
</evidence>
<feature type="compositionally biased region" description="Basic and acidic residues" evidence="2">
    <location>
        <begin position="153"/>
        <end position="166"/>
    </location>
</feature>
<evidence type="ECO:0000256" key="2">
    <source>
        <dbReference type="SAM" id="MobiDB-lite"/>
    </source>
</evidence>
<dbReference type="Gene3D" id="4.10.60.10">
    <property type="entry name" value="Zinc finger, CCHC-type"/>
    <property type="match status" value="1"/>
</dbReference>
<dbReference type="PROSITE" id="PS50158">
    <property type="entry name" value="ZF_CCHC"/>
    <property type="match status" value="1"/>
</dbReference>
<gene>
    <name evidence="4" type="ORF">Tci_060655</name>
</gene>
<organism evidence="4">
    <name type="scientific">Tanacetum cinerariifolium</name>
    <name type="common">Dalmatian daisy</name>
    <name type="synonym">Chrysanthemum cinerariifolium</name>
    <dbReference type="NCBI Taxonomy" id="118510"/>
    <lineage>
        <taxon>Eukaryota</taxon>
        <taxon>Viridiplantae</taxon>
        <taxon>Streptophyta</taxon>
        <taxon>Embryophyta</taxon>
        <taxon>Tracheophyta</taxon>
        <taxon>Spermatophyta</taxon>
        <taxon>Magnoliopsida</taxon>
        <taxon>eudicotyledons</taxon>
        <taxon>Gunneridae</taxon>
        <taxon>Pentapetalae</taxon>
        <taxon>asterids</taxon>
        <taxon>campanulids</taxon>
        <taxon>Asterales</taxon>
        <taxon>Asteraceae</taxon>
        <taxon>Asteroideae</taxon>
        <taxon>Anthemideae</taxon>
        <taxon>Anthemidinae</taxon>
        <taxon>Tanacetum</taxon>
    </lineage>
</organism>
<name>A0A6L2NSU2_TANCI</name>
<feature type="domain" description="CCHC-type" evidence="3">
    <location>
        <begin position="41"/>
        <end position="57"/>
    </location>
</feature>
<dbReference type="GO" id="GO:0003676">
    <property type="term" value="F:nucleic acid binding"/>
    <property type="evidence" value="ECO:0007669"/>
    <property type="project" value="InterPro"/>
</dbReference>
<dbReference type="AlphaFoldDB" id="A0A6L2NSU2"/>
<comment type="caution">
    <text evidence="4">The sequence shown here is derived from an EMBL/GenBank/DDBJ whole genome shotgun (WGS) entry which is preliminary data.</text>
</comment>
<protein>
    <submittedName>
        <fullName evidence="4">Ribonuclease H-like domain-containing protein</fullName>
    </submittedName>
</protein>